<name>A0ABU4DX32_9DEIO</name>
<dbReference type="Proteomes" id="UP001276150">
    <property type="component" value="Unassembled WGS sequence"/>
</dbReference>
<reference evidence="1 2" key="1">
    <citation type="submission" date="2022-11" db="EMBL/GenBank/DDBJ databases">
        <title>Deinococcus ZS9-10, Low Temperature and Draught-tolerating, UV-resistant Bacteria from Continental Antarctica.</title>
        <authorList>
            <person name="Cheng L."/>
        </authorList>
    </citation>
    <scope>NUCLEOTIDE SEQUENCE [LARGE SCALE GENOMIC DNA]</scope>
    <source>
        <strain evidence="1 2">ZS9-10</strain>
    </source>
</reference>
<dbReference type="RefSeq" id="WP_317641802.1">
    <property type="nucleotide sequence ID" value="NZ_JAPMIV010000062.1"/>
</dbReference>
<sequence>MKTLKNLDSARTQLRLHVMLAIHVAIETDSLVPLKEITVPTIVPAGLGSSTPLKSSGDTQGSELVHCLGAAMINHTATPRPHLEAQLARGVAALKDLPPPPPRRRGWGYWDLYAVRVPALRLQTSTQTLSVPGQALTLDCRTGELEQALRTVWLAERPAKQDRGALGRQHASTPAHLWAAWELLAAAALLKLQTEVLEREAALAHEQLSAAD</sequence>
<proteinExistence type="predicted"/>
<keyword evidence="2" id="KW-1185">Reference proteome</keyword>
<accession>A0ABU4DX32</accession>
<gene>
    <name evidence="1" type="ORF">ORD21_17765</name>
</gene>
<comment type="caution">
    <text evidence="1">The sequence shown here is derived from an EMBL/GenBank/DDBJ whole genome shotgun (WGS) entry which is preliminary data.</text>
</comment>
<evidence type="ECO:0000313" key="1">
    <source>
        <dbReference type="EMBL" id="MDV6376445.1"/>
    </source>
</evidence>
<dbReference type="EMBL" id="JAPMIV010000062">
    <property type="protein sequence ID" value="MDV6376445.1"/>
    <property type="molecule type" value="Genomic_DNA"/>
</dbReference>
<evidence type="ECO:0000313" key="2">
    <source>
        <dbReference type="Proteomes" id="UP001276150"/>
    </source>
</evidence>
<protein>
    <submittedName>
        <fullName evidence="1">Uncharacterized protein</fullName>
    </submittedName>
</protein>
<organism evidence="1 2">
    <name type="scientific">Deinococcus arenicola</name>
    <dbReference type="NCBI Taxonomy" id="2994950"/>
    <lineage>
        <taxon>Bacteria</taxon>
        <taxon>Thermotogati</taxon>
        <taxon>Deinococcota</taxon>
        <taxon>Deinococci</taxon>
        <taxon>Deinococcales</taxon>
        <taxon>Deinococcaceae</taxon>
        <taxon>Deinococcus</taxon>
    </lineage>
</organism>